<dbReference type="Gene3D" id="3.30.450.20">
    <property type="entry name" value="PAS domain"/>
    <property type="match status" value="3"/>
</dbReference>
<keyword evidence="1" id="KW-0472">Membrane</keyword>
<dbReference type="FunFam" id="3.20.20.450:FF:000001">
    <property type="entry name" value="Cyclic di-GMP phosphodiesterase yahA"/>
    <property type="match status" value="1"/>
</dbReference>
<dbReference type="Gene3D" id="3.20.20.450">
    <property type="entry name" value="EAL domain"/>
    <property type="match status" value="1"/>
</dbReference>
<evidence type="ECO:0000259" key="2">
    <source>
        <dbReference type="PROSITE" id="PS50883"/>
    </source>
</evidence>
<dbReference type="SMART" id="SM00267">
    <property type="entry name" value="GGDEF"/>
    <property type="match status" value="1"/>
</dbReference>
<sequence>MGASIRWTARMRAVLRRWQSAPLIWLIVGGFVLMAATAIGTALTVDRFRQNAIESGRDSLESAVRLLARHFDREFADFAVLQKSIIAELESHGIESADVFRSEMGTLAVHEVLRAKASGWSDVAGANLFDSSGVLINSSRRWPVADISVADRGYFNRLKNDPASQEEIEVVPGRFGDGQAIVFARRVSGPHGEFLGIVTRAIAPEQLESFFASSGLGEDSSIAMHHQNGQLLGRIPQVDGMIGKNYRTGSPEQMAVFERTFVTTELASPIDGKQRIVAARLLTVVPLVIVATKSLDATLATWRTQTKFFVTVAVLSIGLLVLTLVLIFRQMTRRLSVEKQRLDTALNTMTQGLLMFDQDQRLIVCNRRYTDMYRLSTTVVKPGVHFRDVIQHRHDTGSFEGDVDAYCDAVLDGVGRIQSNIVETADGRLIEIKNQPGAGGGWLATHDDVTERIRSDERIAHMAHYDALTDLPNRVLMRGHLERRVAELAQGKPFAILYIDVDEFKGVNDSLGHEVGDELLRQVANRLRACVSGNDLVARLGGDEFAIVKAGTCDQAELTALAEQILTMLRRPVDCKGQEIATDASIGIAIAPDHGDNLDDLLKRADLAMYAAKSEGRGTFRIFVPEYDAKARLRRQLEIDLRLALGRGEFEVHYQPLVDLAANVVTGCEALLRWRHPARGMVSPVDFIPVAEDTGLISEIGEWVLRQACTEAASWPGDIHIAVNVSPVQFRSRTLALKVAAALAESGLAPGRLELEITETVLIRDDEEALTVLQQLRELGVRIALDDFGTGYSSLSYLHRFPFDKIKIDRSFISDIGEPEDSSPIVQAVVHMAAARHMATTAEGVETEAQREVLRKLGCSQMQGWLFSPAVPAAKLKQLLSNQAAAA</sequence>
<protein>
    <submittedName>
        <fullName evidence="4">EAL domain-containing protein</fullName>
    </submittedName>
</protein>
<dbReference type="PROSITE" id="PS50883">
    <property type="entry name" value="EAL"/>
    <property type="match status" value="1"/>
</dbReference>
<dbReference type="InterPro" id="IPR035965">
    <property type="entry name" value="PAS-like_dom_sf"/>
</dbReference>
<feature type="transmembrane region" description="Helical" evidence="1">
    <location>
        <begin position="23"/>
        <end position="45"/>
    </location>
</feature>
<dbReference type="Pfam" id="PF12860">
    <property type="entry name" value="PAS_7"/>
    <property type="match status" value="1"/>
</dbReference>
<dbReference type="Gene3D" id="3.30.70.270">
    <property type="match status" value="1"/>
</dbReference>
<keyword evidence="1" id="KW-0812">Transmembrane</keyword>
<dbReference type="SUPFAM" id="SSF141868">
    <property type="entry name" value="EAL domain-like"/>
    <property type="match status" value="1"/>
</dbReference>
<dbReference type="CDD" id="cd12915">
    <property type="entry name" value="PDC2_DGC_like"/>
    <property type="match status" value="1"/>
</dbReference>
<dbReference type="NCBIfam" id="TIGR00254">
    <property type="entry name" value="GGDEF"/>
    <property type="match status" value="1"/>
</dbReference>
<dbReference type="InterPro" id="IPR000160">
    <property type="entry name" value="GGDEF_dom"/>
</dbReference>
<dbReference type="InterPro" id="IPR043128">
    <property type="entry name" value="Rev_trsase/Diguanyl_cyclase"/>
</dbReference>
<dbReference type="PANTHER" id="PTHR44757">
    <property type="entry name" value="DIGUANYLATE CYCLASE DGCP"/>
    <property type="match status" value="1"/>
</dbReference>
<gene>
    <name evidence="4" type="ORF">AB8Z38_21970</name>
</gene>
<evidence type="ECO:0000313" key="4">
    <source>
        <dbReference type="EMBL" id="XDV55437.1"/>
    </source>
</evidence>
<keyword evidence="1" id="KW-1133">Transmembrane helix</keyword>
<dbReference type="AlphaFoldDB" id="A0AB39XF81"/>
<dbReference type="CDD" id="cd01948">
    <property type="entry name" value="EAL"/>
    <property type="match status" value="1"/>
</dbReference>
<feature type="domain" description="EAL" evidence="2">
    <location>
        <begin position="634"/>
        <end position="884"/>
    </location>
</feature>
<dbReference type="InterPro" id="IPR035919">
    <property type="entry name" value="EAL_sf"/>
</dbReference>
<name>A0AB39XF81_9BRAD</name>
<dbReference type="SUPFAM" id="SSF55785">
    <property type="entry name" value="PYP-like sensor domain (PAS domain)"/>
    <property type="match status" value="1"/>
</dbReference>
<dbReference type="SMART" id="SM00052">
    <property type="entry name" value="EAL"/>
    <property type="match status" value="1"/>
</dbReference>
<dbReference type="InterPro" id="IPR029787">
    <property type="entry name" value="Nucleotide_cyclase"/>
</dbReference>
<dbReference type="SUPFAM" id="SSF55073">
    <property type="entry name" value="Nucleotide cyclase"/>
    <property type="match status" value="1"/>
</dbReference>
<feature type="domain" description="GGDEF" evidence="3">
    <location>
        <begin position="492"/>
        <end position="625"/>
    </location>
</feature>
<dbReference type="RefSeq" id="WP_369719889.1">
    <property type="nucleotide sequence ID" value="NZ_CP165734.1"/>
</dbReference>
<dbReference type="PROSITE" id="PS50887">
    <property type="entry name" value="GGDEF"/>
    <property type="match status" value="1"/>
</dbReference>
<dbReference type="InterPro" id="IPR001633">
    <property type="entry name" value="EAL_dom"/>
</dbReference>
<feature type="transmembrane region" description="Helical" evidence="1">
    <location>
        <begin position="308"/>
        <end position="328"/>
    </location>
</feature>
<dbReference type="Pfam" id="PF00563">
    <property type="entry name" value="EAL"/>
    <property type="match status" value="1"/>
</dbReference>
<proteinExistence type="predicted"/>
<dbReference type="EMBL" id="CP165734">
    <property type="protein sequence ID" value="XDV55437.1"/>
    <property type="molecule type" value="Genomic_DNA"/>
</dbReference>
<dbReference type="InterPro" id="IPR052155">
    <property type="entry name" value="Biofilm_reg_signaling"/>
</dbReference>
<feature type="transmembrane region" description="Helical" evidence="1">
    <location>
        <begin position="281"/>
        <end position="302"/>
    </location>
</feature>
<dbReference type="PANTHER" id="PTHR44757:SF2">
    <property type="entry name" value="BIOFILM ARCHITECTURE MAINTENANCE PROTEIN MBAA"/>
    <property type="match status" value="1"/>
</dbReference>
<organism evidence="4">
    <name type="scientific">Bradyrhizobium sp. LLZ17</name>
    <dbReference type="NCBI Taxonomy" id="3239388"/>
    <lineage>
        <taxon>Bacteria</taxon>
        <taxon>Pseudomonadati</taxon>
        <taxon>Pseudomonadota</taxon>
        <taxon>Alphaproteobacteria</taxon>
        <taxon>Hyphomicrobiales</taxon>
        <taxon>Nitrobacteraceae</taxon>
        <taxon>Bradyrhizobium</taxon>
    </lineage>
</organism>
<reference evidence="4" key="1">
    <citation type="submission" date="2024-08" db="EMBL/GenBank/DDBJ databases">
        <authorList>
            <person name="Chaddad Z."/>
            <person name="Lamrabet M."/>
            <person name="Bouhnik O."/>
            <person name="Alami S."/>
            <person name="Wipf D."/>
            <person name="Courty P.E."/>
            <person name="Missbah El Idrissi M."/>
        </authorList>
    </citation>
    <scope>NUCLEOTIDE SEQUENCE</scope>
    <source>
        <strain evidence="4">LLZ17</strain>
    </source>
</reference>
<accession>A0AB39XF81</accession>
<dbReference type="CDD" id="cd01949">
    <property type="entry name" value="GGDEF"/>
    <property type="match status" value="1"/>
</dbReference>
<dbReference type="CDD" id="cd12914">
    <property type="entry name" value="PDC1_DGC_like"/>
    <property type="match status" value="1"/>
</dbReference>
<evidence type="ECO:0000259" key="3">
    <source>
        <dbReference type="PROSITE" id="PS50887"/>
    </source>
</evidence>
<evidence type="ECO:0000256" key="1">
    <source>
        <dbReference type="SAM" id="Phobius"/>
    </source>
</evidence>
<dbReference type="Pfam" id="PF00990">
    <property type="entry name" value="GGDEF"/>
    <property type="match status" value="1"/>
</dbReference>